<proteinExistence type="predicted"/>
<organism evidence="1 2">
    <name type="scientific">Zhongshania aliphaticivorans</name>
    <dbReference type="NCBI Taxonomy" id="1470434"/>
    <lineage>
        <taxon>Bacteria</taxon>
        <taxon>Pseudomonadati</taxon>
        <taxon>Pseudomonadota</taxon>
        <taxon>Gammaproteobacteria</taxon>
        <taxon>Cellvibrionales</taxon>
        <taxon>Spongiibacteraceae</taxon>
        <taxon>Zhongshania</taxon>
    </lineage>
</organism>
<dbReference type="KEGG" id="zal:AZF00_02995"/>
<dbReference type="STRING" id="1470434.AZF00_02995"/>
<dbReference type="EMBL" id="CP014544">
    <property type="protein sequence ID" value="AMO67329.1"/>
    <property type="molecule type" value="Genomic_DNA"/>
</dbReference>
<dbReference type="Proteomes" id="UP000074119">
    <property type="component" value="Chromosome"/>
</dbReference>
<sequence length="86" mass="9911">MQYISIVVTSPLSQELSSENQAVRVEIYKLEGEHRWCLEVVDEYNNSTVWDDTFETDSDTLNEAQRIIRDDGIFALIGPEGDEEWA</sequence>
<evidence type="ECO:0000313" key="1">
    <source>
        <dbReference type="EMBL" id="AMO67329.1"/>
    </source>
</evidence>
<accession>A0A127M275</accession>
<evidence type="ECO:0000313" key="2">
    <source>
        <dbReference type="Proteomes" id="UP000074119"/>
    </source>
</evidence>
<dbReference type="AlphaFoldDB" id="A0A127M275"/>
<reference evidence="1 2" key="1">
    <citation type="submission" date="2015-12" db="EMBL/GenBank/DDBJ databases">
        <authorList>
            <person name="Shamseldin A."/>
            <person name="Moawad H."/>
            <person name="Abd El-Rahim W.M."/>
            <person name="Sadowsky M.J."/>
        </authorList>
    </citation>
    <scope>NUCLEOTIDE SEQUENCE [LARGE SCALE GENOMIC DNA]</scope>
    <source>
        <strain evidence="1 2">SM2</strain>
    </source>
</reference>
<name>A0A127M275_9GAMM</name>
<gene>
    <name evidence="1" type="ORF">AZF00_02995</name>
</gene>
<protein>
    <submittedName>
        <fullName evidence="1">Uncharacterized protein</fullName>
    </submittedName>
</protein>